<sequence>MNSDNDTAEWTIQTTRRTRRPPPVTVTPIPNRNRYQSLIEEEAPTITTADIASAVTRPSEPSNSLEGDGKLIYSMTDEEGYNPKTVKDYVPVAKVAPITNKVTSIDVHAFRQVMADALARLSSRYTHKVSLIGGYAFLVEKELVLEYKLRLNNPNAKIPAPQPVPTKPTPELSMKMKTYYSEMKSYRMEHDCNIDVRNLLDQKFPGILNPLKHTRLGSFNSVLTVWDAFDFVDKAVGSTATSNKKYLDHVRAVLDREYSSEQSETEIYFTMCENGQYKAKSTGTSYVPKSLLIAAAQHAFHQAVNKDKMQQINDSWELVKDLDVQYEKFKEHCTKHLNNWTRNMVDMAHVVMELADRRETLQSVVDSQNHLQDQYTAQTKVGYNMYHNPPSMVAATTNTTNSSNTVNSVPPSTAYPDFEGILQRALQTQAALAEKVLANNRPQPSQNNKTTHHRNDNNKASTSNTTPMWRQWKYWCYICGVSLTQNTNGCKQWRKDSNHNNFPNVTRDNPQGGNDTRDKLWLQWYNPVTYRAQVTKGSDE</sequence>
<feature type="region of interest" description="Disordered" evidence="1">
    <location>
        <begin position="1"/>
        <end position="30"/>
    </location>
</feature>
<evidence type="ECO:0000313" key="2">
    <source>
        <dbReference type="EMBL" id="CAE0726035.1"/>
    </source>
</evidence>
<dbReference type="EMBL" id="HBIX01027821">
    <property type="protein sequence ID" value="CAE0726036.1"/>
    <property type="molecule type" value="Transcribed_RNA"/>
</dbReference>
<feature type="compositionally biased region" description="Polar residues" evidence="1">
    <location>
        <begin position="440"/>
        <end position="449"/>
    </location>
</feature>
<reference evidence="3" key="1">
    <citation type="submission" date="2021-01" db="EMBL/GenBank/DDBJ databases">
        <authorList>
            <person name="Corre E."/>
            <person name="Pelletier E."/>
            <person name="Niang G."/>
            <person name="Scheremetjew M."/>
            <person name="Finn R."/>
            <person name="Kale V."/>
            <person name="Holt S."/>
            <person name="Cochrane G."/>
            <person name="Meng A."/>
            <person name="Brown T."/>
            <person name="Cohen L."/>
        </authorList>
    </citation>
    <scope>NUCLEOTIDE SEQUENCE</scope>
    <source>
        <strain evidence="3">10249 10 AB</strain>
    </source>
</reference>
<accession>A0A6V0C3T7</accession>
<feature type="region of interest" description="Disordered" evidence="1">
    <location>
        <begin position="495"/>
        <end position="515"/>
    </location>
</feature>
<feature type="compositionally biased region" description="Polar residues" evidence="1">
    <location>
        <begin position="1"/>
        <end position="13"/>
    </location>
</feature>
<dbReference type="AlphaFoldDB" id="A0A6V0C3T7"/>
<dbReference type="EMBL" id="HBIX01027820">
    <property type="protein sequence ID" value="CAE0726035.1"/>
    <property type="molecule type" value="Transcribed_RNA"/>
</dbReference>
<proteinExistence type="predicted"/>
<feature type="compositionally biased region" description="Polar residues" evidence="1">
    <location>
        <begin position="499"/>
        <end position="514"/>
    </location>
</feature>
<name>A0A6V0C3T7_9STRA</name>
<evidence type="ECO:0000256" key="1">
    <source>
        <dbReference type="SAM" id="MobiDB-lite"/>
    </source>
</evidence>
<protein>
    <submittedName>
        <fullName evidence="3">Uncharacterized protein</fullName>
    </submittedName>
</protein>
<gene>
    <name evidence="2" type="ORF">PAUS00366_LOCUS18792</name>
    <name evidence="3" type="ORF">PAUS00366_LOCUS18793</name>
</gene>
<feature type="region of interest" description="Disordered" evidence="1">
    <location>
        <begin position="439"/>
        <end position="465"/>
    </location>
</feature>
<evidence type="ECO:0000313" key="3">
    <source>
        <dbReference type="EMBL" id="CAE0726036.1"/>
    </source>
</evidence>
<organism evidence="3">
    <name type="scientific">Pseudo-nitzschia australis</name>
    <dbReference type="NCBI Taxonomy" id="44445"/>
    <lineage>
        <taxon>Eukaryota</taxon>
        <taxon>Sar</taxon>
        <taxon>Stramenopiles</taxon>
        <taxon>Ochrophyta</taxon>
        <taxon>Bacillariophyta</taxon>
        <taxon>Bacillariophyceae</taxon>
        <taxon>Bacillariophycidae</taxon>
        <taxon>Bacillariales</taxon>
        <taxon>Bacillariaceae</taxon>
        <taxon>Pseudo-nitzschia</taxon>
    </lineage>
</organism>